<dbReference type="OrthoDB" id="1149618at2759"/>
<dbReference type="SUPFAM" id="SSF53300">
    <property type="entry name" value="vWA-like"/>
    <property type="match status" value="1"/>
</dbReference>
<dbReference type="AlphaFoldDB" id="D8SML4"/>
<organism evidence="4">
    <name type="scientific">Selaginella moellendorffii</name>
    <name type="common">Spikemoss</name>
    <dbReference type="NCBI Taxonomy" id="88036"/>
    <lineage>
        <taxon>Eukaryota</taxon>
        <taxon>Viridiplantae</taxon>
        <taxon>Streptophyta</taxon>
        <taxon>Embryophyta</taxon>
        <taxon>Tracheophyta</taxon>
        <taxon>Lycopodiopsida</taxon>
        <taxon>Selaginellales</taxon>
        <taxon>Selaginellaceae</taxon>
        <taxon>Selaginella</taxon>
    </lineage>
</organism>
<dbReference type="OMA" id="AKQLFPH"/>
<dbReference type="Gramene" id="EFJ14206">
    <property type="protein sequence ID" value="EFJ14206"/>
    <property type="gene ID" value="SELMODRAFT_423700"/>
</dbReference>
<dbReference type="PIRSF" id="PIRSF015417">
    <property type="entry name" value="T31B5_30_vWA"/>
    <property type="match status" value="1"/>
</dbReference>
<protein>
    <recommendedName>
        <fullName evidence="5">DUF2828 domain-containing protein</fullName>
    </recommendedName>
</protein>
<dbReference type="InterPro" id="IPR011205">
    <property type="entry name" value="UCP015417_vWA"/>
</dbReference>
<name>D8SML4_SELML</name>
<proteinExistence type="predicted"/>
<feature type="domain" description="DUF7788" evidence="2">
    <location>
        <begin position="428"/>
        <end position="624"/>
    </location>
</feature>
<dbReference type="PANTHER" id="PTHR31373">
    <property type="entry name" value="OS06G0652100 PROTEIN"/>
    <property type="match status" value="1"/>
</dbReference>
<dbReference type="Gene3D" id="3.40.50.410">
    <property type="entry name" value="von Willebrand factor, type A domain"/>
    <property type="match status" value="1"/>
</dbReference>
<dbReference type="KEGG" id="smo:SELMODRAFT_423700"/>
<dbReference type="InterPro" id="IPR058580">
    <property type="entry name" value="DUF2828"/>
</dbReference>
<evidence type="ECO:0000313" key="4">
    <source>
        <dbReference type="Proteomes" id="UP000001514"/>
    </source>
</evidence>
<evidence type="ECO:0000259" key="1">
    <source>
        <dbReference type="Pfam" id="PF11443"/>
    </source>
</evidence>
<keyword evidence="4" id="KW-1185">Reference proteome</keyword>
<gene>
    <name evidence="3" type="ORF">SELMODRAFT_423700</name>
</gene>
<evidence type="ECO:0008006" key="5">
    <source>
        <dbReference type="Google" id="ProtNLM"/>
    </source>
</evidence>
<dbReference type="eggNOG" id="ENOG502QT1I">
    <property type="taxonomic scope" value="Eukaryota"/>
</dbReference>
<reference evidence="3 4" key="1">
    <citation type="journal article" date="2011" name="Science">
        <title>The Selaginella genome identifies genetic changes associated with the evolution of vascular plants.</title>
        <authorList>
            <person name="Banks J.A."/>
            <person name="Nishiyama T."/>
            <person name="Hasebe M."/>
            <person name="Bowman J.L."/>
            <person name="Gribskov M."/>
            <person name="dePamphilis C."/>
            <person name="Albert V.A."/>
            <person name="Aono N."/>
            <person name="Aoyama T."/>
            <person name="Ambrose B.A."/>
            <person name="Ashton N.W."/>
            <person name="Axtell M.J."/>
            <person name="Barker E."/>
            <person name="Barker M.S."/>
            <person name="Bennetzen J.L."/>
            <person name="Bonawitz N.D."/>
            <person name="Chapple C."/>
            <person name="Cheng C."/>
            <person name="Correa L.G."/>
            <person name="Dacre M."/>
            <person name="DeBarry J."/>
            <person name="Dreyer I."/>
            <person name="Elias M."/>
            <person name="Engstrom E.M."/>
            <person name="Estelle M."/>
            <person name="Feng L."/>
            <person name="Finet C."/>
            <person name="Floyd S.K."/>
            <person name="Frommer W.B."/>
            <person name="Fujita T."/>
            <person name="Gramzow L."/>
            <person name="Gutensohn M."/>
            <person name="Harholt J."/>
            <person name="Hattori M."/>
            <person name="Heyl A."/>
            <person name="Hirai T."/>
            <person name="Hiwatashi Y."/>
            <person name="Ishikawa M."/>
            <person name="Iwata M."/>
            <person name="Karol K.G."/>
            <person name="Koehler B."/>
            <person name="Kolukisaoglu U."/>
            <person name="Kubo M."/>
            <person name="Kurata T."/>
            <person name="Lalonde S."/>
            <person name="Li K."/>
            <person name="Li Y."/>
            <person name="Litt A."/>
            <person name="Lyons E."/>
            <person name="Manning G."/>
            <person name="Maruyama T."/>
            <person name="Michael T.P."/>
            <person name="Mikami K."/>
            <person name="Miyazaki S."/>
            <person name="Morinaga S."/>
            <person name="Murata T."/>
            <person name="Mueller-Roeber B."/>
            <person name="Nelson D.R."/>
            <person name="Obara M."/>
            <person name="Oguri Y."/>
            <person name="Olmstead R.G."/>
            <person name="Onodera N."/>
            <person name="Petersen B.L."/>
            <person name="Pils B."/>
            <person name="Prigge M."/>
            <person name="Rensing S.A."/>
            <person name="Riano-Pachon D.M."/>
            <person name="Roberts A.W."/>
            <person name="Sato Y."/>
            <person name="Scheller H.V."/>
            <person name="Schulz B."/>
            <person name="Schulz C."/>
            <person name="Shakirov E.V."/>
            <person name="Shibagaki N."/>
            <person name="Shinohara N."/>
            <person name="Shippen D.E."/>
            <person name="Soerensen I."/>
            <person name="Sotooka R."/>
            <person name="Sugimoto N."/>
            <person name="Sugita M."/>
            <person name="Sumikawa N."/>
            <person name="Tanurdzic M."/>
            <person name="Theissen G."/>
            <person name="Ulvskov P."/>
            <person name="Wakazuki S."/>
            <person name="Weng J.K."/>
            <person name="Willats W.W."/>
            <person name="Wipf D."/>
            <person name="Wolf P.G."/>
            <person name="Yang L."/>
            <person name="Zimmer A.D."/>
            <person name="Zhu Q."/>
            <person name="Mitros T."/>
            <person name="Hellsten U."/>
            <person name="Loque D."/>
            <person name="Otillar R."/>
            <person name="Salamov A."/>
            <person name="Schmutz J."/>
            <person name="Shapiro H."/>
            <person name="Lindquist E."/>
            <person name="Lucas S."/>
            <person name="Rokhsar D."/>
            <person name="Grigoriev I.V."/>
        </authorList>
    </citation>
    <scope>NUCLEOTIDE SEQUENCE [LARGE SCALE GENOMIC DNA]</scope>
</reference>
<evidence type="ECO:0000259" key="2">
    <source>
        <dbReference type="Pfam" id="PF25043"/>
    </source>
</evidence>
<feature type="domain" description="DUF2828" evidence="1">
    <location>
        <begin position="33"/>
        <end position="426"/>
    </location>
</feature>
<dbReference type="FunCoup" id="D8SML4">
    <property type="interactions" value="85"/>
</dbReference>
<dbReference type="Pfam" id="PF11443">
    <property type="entry name" value="DUF2828"/>
    <property type="match status" value="1"/>
</dbReference>
<dbReference type="Pfam" id="PF25043">
    <property type="entry name" value="DUF7788"/>
    <property type="match status" value="1"/>
</dbReference>
<dbReference type="InterPro" id="IPR056690">
    <property type="entry name" value="DUF7788"/>
</dbReference>
<dbReference type="EMBL" id="GL377628">
    <property type="protein sequence ID" value="EFJ14206.1"/>
    <property type="molecule type" value="Genomic_DNA"/>
</dbReference>
<dbReference type="HOGENOM" id="CLU_011744_1_1_1"/>
<accession>D8SML4</accession>
<dbReference type="PANTHER" id="PTHR31373:SF27">
    <property type="entry name" value="TROVE DOMAIN-CONTAINING PROTEIN"/>
    <property type="match status" value="1"/>
</dbReference>
<dbReference type="InterPro" id="IPR036465">
    <property type="entry name" value="vWFA_dom_sf"/>
</dbReference>
<evidence type="ECO:0000313" key="3">
    <source>
        <dbReference type="EMBL" id="EFJ14206.1"/>
    </source>
</evidence>
<dbReference type="Proteomes" id="UP000001514">
    <property type="component" value="Unassembled WGS sequence"/>
</dbReference>
<dbReference type="InParanoid" id="D8SML4"/>
<sequence length="646" mass="73570">MASINEEVLTICGPPELALQGMAIDPLPLKGLTENLADTYVASGSACLDFFFHIVPDTTDSSRVKELATTAWKEDPLTTLKLIFQLRGIRGSGKSDKLHFYDAACWLYDHHPRTLAANIAKVAPVGYFKDLLELVQRILEGEVVTAQRMREKEEWKNKRHDRRWRSRIRRSGRDRCARITDRARIATQGDREERVAASIAKDKAEKQKASELRKERSLALARRAIDRLAKDPEFAAVYAGVARVFADALAKDLEAYKQHKNNARISLAAKWCPSLDSAYDKQTLLCEAIACKLFPKNSTPEFAELDQRQYAYRARDKLRKEVLVPLRKALELPEVYMSAQRWDELPYNRVASVAMKTYSKIFTKHDEERFKQYLEDVKSGKEKIAAGAVLPHEILRAAVTKDGAERGAAELQWRAMVDELRRKGSLENSVSVCDVSGSMSGTPMEVCIALGMITAELSDEPWKGRLITFSDEPAFHEIRGETLAEKYEFTTRMPWDMNTDFQKVFDRILERAREFNVPPEKMVKRLFVYSDMEFDEARGKHYGGVYNPRPDWWGGEQAPGWETDHMAIKRKFKEAGYVEPPQIVFWNLRDSESVPVLKDEPGVALVSGFSKNILKMFLENSGAIDPMLILRSAISDKIYEDMVVVD</sequence>